<organism evidence="2 3">
    <name type="scientific">Corynebacterium heidelbergense</name>
    <dbReference type="NCBI Taxonomy" id="2055947"/>
    <lineage>
        <taxon>Bacteria</taxon>
        <taxon>Bacillati</taxon>
        <taxon>Actinomycetota</taxon>
        <taxon>Actinomycetes</taxon>
        <taxon>Mycobacteriales</taxon>
        <taxon>Corynebacteriaceae</taxon>
        <taxon>Corynebacterium</taxon>
    </lineage>
</organism>
<evidence type="ECO:0000313" key="3">
    <source>
        <dbReference type="Proteomes" id="UP000251047"/>
    </source>
</evidence>
<protein>
    <submittedName>
        <fullName evidence="2">Uncharacterized protein</fullName>
    </submittedName>
</protein>
<reference evidence="2 3" key="1">
    <citation type="journal article" date="2018" name="Syst. Appl. Microbiol.">
        <title>Corynebacterium heidelbergense sp. nov., isolated from the preen glands of Egyptian geese (Alopochen aegyptiacus).</title>
        <authorList>
            <person name="Braun M.S."/>
            <person name="Wang E."/>
            <person name="Zimmermann S."/>
            <person name="Wink M."/>
        </authorList>
    </citation>
    <scope>NUCLEOTIDE SEQUENCE [LARGE SCALE GENOMIC DNA]</scope>
    <source>
        <strain evidence="2 3">DSM 104638</strain>
    </source>
</reference>
<dbReference type="AlphaFoldDB" id="A0A364VB34"/>
<comment type="caution">
    <text evidence="2">The sequence shown here is derived from an EMBL/GenBank/DDBJ whole genome shotgun (WGS) entry which is preliminary data.</text>
</comment>
<accession>A0A364VB34</accession>
<gene>
    <name evidence="2" type="ORF">CWC39_06235</name>
</gene>
<evidence type="ECO:0000256" key="1">
    <source>
        <dbReference type="SAM" id="MobiDB-lite"/>
    </source>
</evidence>
<dbReference type="EMBL" id="PHQP01000041">
    <property type="protein sequence ID" value="RAV33862.1"/>
    <property type="molecule type" value="Genomic_DNA"/>
</dbReference>
<feature type="compositionally biased region" description="Polar residues" evidence="1">
    <location>
        <begin position="14"/>
        <end position="31"/>
    </location>
</feature>
<feature type="region of interest" description="Disordered" evidence="1">
    <location>
        <begin position="1"/>
        <end position="31"/>
    </location>
</feature>
<name>A0A364VB34_9CORY</name>
<dbReference type="Proteomes" id="UP000251047">
    <property type="component" value="Unassembled WGS sequence"/>
</dbReference>
<sequence length="560" mass="60271">MRRADQRGPLSRLGHSTAQHQPRQSPNHRSTSTFACHHWLAEPTDVPDELRGEFYHLRAAAAEHLAMDEEAVVALTELRHWGRERNRHAIALVAQAQLAYHALDTADTGAHAPGYDLPTAPEALSQVAEGLTTFRPSPDHPPIGSAGSATDRLVTPADAAALTAAATTAFTVATNLRNTDLAQLFATFVRRFGTVAPSAADRLLWNAQLAWAEGEHTLAANYATQALGQGPDSDYEAHEMLATCAMLEITQDSDLTAPAATRAVEHWIKAVGAAMDMNAPIMGIKMAELAARVLYAAEDTGAAVRLTERVLGAVSGAPVSPALLNLAAVHAQSLLAEGEVGRAWKKSLAVASWSEFTPDVERTASALAVAAEAGTRLGGEVEAHVLEVQRRRAEIYRQQGAHLEIADLLLSHYLSFPGHPEILAEVREALDASAHNDPHRDRTRWLQLSSQMHWHLADVGDSISDAIDYAHTAATGFHETGDRAAEALAWILLAERHVEAGNAGQAAVFLERSLSAEPGLRRWTAEEPGAEWTSQSPEHQVLAGVARNYRLVAERIAQCG</sequence>
<evidence type="ECO:0000313" key="2">
    <source>
        <dbReference type="EMBL" id="RAV33862.1"/>
    </source>
</evidence>
<proteinExistence type="predicted"/>